<comment type="caution">
    <text evidence="1">The sequence shown here is derived from an EMBL/GenBank/DDBJ whole genome shotgun (WGS) entry which is preliminary data.</text>
</comment>
<evidence type="ECO:0000313" key="1">
    <source>
        <dbReference type="EMBL" id="KAI3744221.1"/>
    </source>
</evidence>
<sequence>MSGDYRRQSNEEWQEVTSRKGRRSSQQDSATTKVITKFFVTNLPLKCSSSDLKDVFRVFGTYEGSYIARKFDKWGKRFGFVSFSDIGDAKRLVGEMTNLWLGSYKLFVALARFVDGVAVGNPVDDTKGKGKVNENVSHANPNIGGAQHGTDKHGVDNANAVVGGGRSFLDLVLNRNKVDVIKIEDNIEGFSQWYGCSLLGKVVDFKALTNLKVVFGNRGWSSVEIKYLTGFYVMLVFKSMEETKRFWLDKELWTDVFASIDRWDGKQKLMDERIAWLQVHGVPLQLAIDQVFDLVGAQYGEVVQPTHMSTDDRNFSYAYIGILCKSSCRIIDRVDISWRGDTFNVWIDEDVGEWVPDCVEEFDYVSEVMAQDNVADRVVEPISNDAREDVLEMGEIRGDDGTGVEASFNIGVDSGLDGNTDANVKVGTSLARKKFRRKALFKNRGEVTGSYERPKKRQRDDNDMFGLDKLIGIVAPPSDHSFCGIRDSDEGLCTPDLNKRYDMGRENVEDEVDQEGREPNVVTNVFVGSENVIDASDPLMKEVEDTVTLGRALGVSDLNDFAPKVHEILRSEGFQEGGQ</sequence>
<reference evidence="1 2" key="2">
    <citation type="journal article" date="2022" name="Mol. Ecol. Resour.">
        <title>The genomes of chicory, endive, great burdock and yacon provide insights into Asteraceae paleo-polyploidization history and plant inulin production.</title>
        <authorList>
            <person name="Fan W."/>
            <person name="Wang S."/>
            <person name="Wang H."/>
            <person name="Wang A."/>
            <person name="Jiang F."/>
            <person name="Liu H."/>
            <person name="Zhao H."/>
            <person name="Xu D."/>
            <person name="Zhang Y."/>
        </authorList>
    </citation>
    <scope>NUCLEOTIDE SEQUENCE [LARGE SCALE GENOMIC DNA]</scope>
    <source>
        <strain evidence="2">cv. Yunnan</strain>
        <tissue evidence="1">Leaves</tissue>
    </source>
</reference>
<accession>A0ACB9DD82</accession>
<organism evidence="1 2">
    <name type="scientific">Smallanthus sonchifolius</name>
    <dbReference type="NCBI Taxonomy" id="185202"/>
    <lineage>
        <taxon>Eukaryota</taxon>
        <taxon>Viridiplantae</taxon>
        <taxon>Streptophyta</taxon>
        <taxon>Embryophyta</taxon>
        <taxon>Tracheophyta</taxon>
        <taxon>Spermatophyta</taxon>
        <taxon>Magnoliopsida</taxon>
        <taxon>eudicotyledons</taxon>
        <taxon>Gunneridae</taxon>
        <taxon>Pentapetalae</taxon>
        <taxon>asterids</taxon>
        <taxon>campanulids</taxon>
        <taxon>Asterales</taxon>
        <taxon>Asteraceae</taxon>
        <taxon>Asteroideae</taxon>
        <taxon>Heliantheae alliance</taxon>
        <taxon>Millerieae</taxon>
        <taxon>Smallanthus</taxon>
    </lineage>
</organism>
<protein>
    <submittedName>
        <fullName evidence="1">Uncharacterized protein</fullName>
    </submittedName>
</protein>
<dbReference type="Proteomes" id="UP001056120">
    <property type="component" value="Linkage Group LG19"/>
</dbReference>
<keyword evidence="2" id="KW-1185">Reference proteome</keyword>
<dbReference type="EMBL" id="CM042036">
    <property type="protein sequence ID" value="KAI3744221.1"/>
    <property type="molecule type" value="Genomic_DNA"/>
</dbReference>
<name>A0ACB9DD82_9ASTR</name>
<gene>
    <name evidence="1" type="ORF">L1987_57298</name>
</gene>
<reference evidence="2" key="1">
    <citation type="journal article" date="2022" name="Mol. Ecol. Resour.">
        <title>The genomes of chicory, endive, great burdock and yacon provide insights into Asteraceae palaeo-polyploidization history and plant inulin production.</title>
        <authorList>
            <person name="Fan W."/>
            <person name="Wang S."/>
            <person name="Wang H."/>
            <person name="Wang A."/>
            <person name="Jiang F."/>
            <person name="Liu H."/>
            <person name="Zhao H."/>
            <person name="Xu D."/>
            <person name="Zhang Y."/>
        </authorList>
    </citation>
    <scope>NUCLEOTIDE SEQUENCE [LARGE SCALE GENOMIC DNA]</scope>
    <source>
        <strain evidence="2">cv. Yunnan</strain>
    </source>
</reference>
<evidence type="ECO:0000313" key="2">
    <source>
        <dbReference type="Proteomes" id="UP001056120"/>
    </source>
</evidence>
<proteinExistence type="predicted"/>